<sequence length="106" mass="11724">MSHIIIDSISVIIAFFACMFAIAGTLSLFRFPDCYTRLQASSLASSTAPFTIFLLSLVNAADLALVFRILLIMVFFLVSSPTTTHIISRYAWFSGIIPWIKSGEKP</sequence>
<dbReference type="Pfam" id="PF03334">
    <property type="entry name" value="PhaG_MnhG_YufB"/>
    <property type="match status" value="1"/>
</dbReference>
<dbReference type="AlphaFoldDB" id="A0A7C3IEP9"/>
<keyword evidence="1" id="KW-0812">Transmembrane</keyword>
<organism evidence="2">
    <name type="scientific">Gracilinema caldarium</name>
    <dbReference type="NCBI Taxonomy" id="215591"/>
    <lineage>
        <taxon>Bacteria</taxon>
        <taxon>Pseudomonadati</taxon>
        <taxon>Spirochaetota</taxon>
        <taxon>Spirochaetia</taxon>
        <taxon>Spirochaetales</taxon>
        <taxon>Breznakiellaceae</taxon>
        <taxon>Gracilinema</taxon>
    </lineage>
</organism>
<dbReference type="EMBL" id="DSVL01000310">
    <property type="protein sequence ID" value="HFH29843.1"/>
    <property type="molecule type" value="Genomic_DNA"/>
</dbReference>
<feature type="transmembrane region" description="Helical" evidence="1">
    <location>
        <begin position="12"/>
        <end position="32"/>
    </location>
</feature>
<feature type="transmembrane region" description="Helical" evidence="1">
    <location>
        <begin position="52"/>
        <end position="78"/>
    </location>
</feature>
<keyword evidence="1" id="KW-0472">Membrane</keyword>
<dbReference type="InterPro" id="IPR005133">
    <property type="entry name" value="PhaG_MnhG_YufB"/>
</dbReference>
<dbReference type="PANTHER" id="PTHR34703:SF1">
    <property type="entry name" value="ANTIPORTER SUBUNIT MNHG2-RELATED"/>
    <property type="match status" value="1"/>
</dbReference>
<keyword evidence="1" id="KW-1133">Transmembrane helix</keyword>
<dbReference type="GO" id="GO:0015385">
    <property type="term" value="F:sodium:proton antiporter activity"/>
    <property type="evidence" value="ECO:0007669"/>
    <property type="project" value="TreeGrafter"/>
</dbReference>
<proteinExistence type="predicted"/>
<name>A0A7C3IEP9_9SPIR</name>
<reference evidence="2" key="1">
    <citation type="journal article" date="2020" name="mSystems">
        <title>Genome- and Community-Level Interaction Insights into Carbon Utilization and Element Cycling Functions of Hydrothermarchaeota in Hydrothermal Sediment.</title>
        <authorList>
            <person name="Zhou Z."/>
            <person name="Liu Y."/>
            <person name="Xu W."/>
            <person name="Pan J."/>
            <person name="Luo Z.H."/>
            <person name="Li M."/>
        </authorList>
    </citation>
    <scope>NUCLEOTIDE SEQUENCE [LARGE SCALE GENOMIC DNA]</scope>
    <source>
        <strain evidence="2">SpSt-503</strain>
    </source>
</reference>
<evidence type="ECO:0000313" key="2">
    <source>
        <dbReference type="EMBL" id="HFH29843.1"/>
    </source>
</evidence>
<gene>
    <name evidence="2" type="ORF">ENS59_10095</name>
</gene>
<dbReference type="PANTHER" id="PTHR34703">
    <property type="entry name" value="ANTIPORTER SUBUNIT MNHG2-RELATED"/>
    <property type="match status" value="1"/>
</dbReference>
<protein>
    <submittedName>
        <fullName evidence="2">Cation:proton antiporter</fullName>
    </submittedName>
</protein>
<evidence type="ECO:0000256" key="1">
    <source>
        <dbReference type="SAM" id="Phobius"/>
    </source>
</evidence>
<comment type="caution">
    <text evidence="2">The sequence shown here is derived from an EMBL/GenBank/DDBJ whole genome shotgun (WGS) entry which is preliminary data.</text>
</comment>
<accession>A0A7C3IEP9</accession>